<dbReference type="InterPro" id="IPR013785">
    <property type="entry name" value="Aldolase_TIM"/>
</dbReference>
<dbReference type="KEGG" id="bsed:DN745_05860"/>
<dbReference type="EMBL" id="CP030032">
    <property type="protein sequence ID" value="AWV88888.1"/>
    <property type="molecule type" value="Genomic_DNA"/>
</dbReference>
<evidence type="ECO:0000313" key="4">
    <source>
        <dbReference type="EMBL" id="AWV88888.1"/>
    </source>
</evidence>
<accession>A0A2Z4FJL4</accession>
<dbReference type="PANTHER" id="PTHR22893:SF91">
    <property type="entry name" value="NADPH DEHYDROGENASE 2-RELATED"/>
    <property type="match status" value="1"/>
</dbReference>
<evidence type="ECO:0000256" key="1">
    <source>
        <dbReference type="ARBA" id="ARBA00001917"/>
    </source>
</evidence>
<dbReference type="OrthoDB" id="9784632at2"/>
<dbReference type="InterPro" id="IPR045247">
    <property type="entry name" value="Oye-like"/>
</dbReference>
<name>A0A2Z4FJL4_9DELT</name>
<comment type="similarity">
    <text evidence="2">Belongs to the NADH:flavin oxidoreductase/NADH oxidase family.</text>
</comment>
<dbReference type="Proteomes" id="UP000249799">
    <property type="component" value="Chromosome"/>
</dbReference>
<dbReference type="GO" id="GO:0010181">
    <property type="term" value="F:FMN binding"/>
    <property type="evidence" value="ECO:0007669"/>
    <property type="project" value="InterPro"/>
</dbReference>
<dbReference type="CDD" id="cd02933">
    <property type="entry name" value="OYE_like_FMN"/>
    <property type="match status" value="1"/>
</dbReference>
<keyword evidence="3" id="KW-0560">Oxidoreductase</keyword>
<dbReference type="GO" id="GO:0016628">
    <property type="term" value="F:oxidoreductase activity, acting on the CH-CH group of donors, NAD or NADP as acceptor"/>
    <property type="evidence" value="ECO:0007669"/>
    <property type="project" value="UniProtKB-ARBA"/>
</dbReference>
<dbReference type="RefSeq" id="WP_111332947.1">
    <property type="nucleotide sequence ID" value="NZ_CP030032.1"/>
</dbReference>
<sequence>MSSLFEPFNLGAITLKNRVAMAPMTRSRAVDEGKADAQTALYYTQRASAGLIISEGVAISEQSQGYLFVPGLYTEAQVEAWRPVTESVHQAGGRIFAQLWHVGRISHPSARADGGAPVSSVAVQAKNSTCYGYRDDGTPGRIPPATPRALSIAEIQQTIEDYAQAAENAIRAGFDGVEIHAANGYLIEQFINATLNTRADRYGGATIENRARLALEVLDAVVARIGGERTAIRFAPFGRFADMHPFADEEQTWLYMAEQLNARTLAFVHFNNQLSGDQRCIKPDFLGRFRAAYDGVLMMAGGLNRALADSLLNEGLIDLAAFGVPYIANPDLVARMQNNWPIATPNAETIYGGGTEGYTDYPAYQSA</sequence>
<evidence type="ECO:0000313" key="5">
    <source>
        <dbReference type="Proteomes" id="UP000249799"/>
    </source>
</evidence>
<dbReference type="FunFam" id="3.20.20.70:FF:000059">
    <property type="entry name" value="N-ethylmaleimide reductase, FMN-linked"/>
    <property type="match status" value="1"/>
</dbReference>
<protein>
    <submittedName>
        <fullName evidence="4">Alkene reductase</fullName>
    </submittedName>
</protein>
<dbReference type="Gene3D" id="3.20.20.70">
    <property type="entry name" value="Aldolase class I"/>
    <property type="match status" value="1"/>
</dbReference>
<dbReference type="AlphaFoldDB" id="A0A2Z4FJL4"/>
<evidence type="ECO:0000256" key="2">
    <source>
        <dbReference type="ARBA" id="ARBA00005979"/>
    </source>
</evidence>
<evidence type="ECO:0000256" key="3">
    <source>
        <dbReference type="ARBA" id="ARBA00023002"/>
    </source>
</evidence>
<keyword evidence="5" id="KW-1185">Reference proteome</keyword>
<dbReference type="InterPro" id="IPR001155">
    <property type="entry name" value="OxRdtase_FMN_N"/>
</dbReference>
<gene>
    <name evidence="4" type="ORF">DN745_05860</name>
</gene>
<dbReference type="GO" id="GO:0005829">
    <property type="term" value="C:cytosol"/>
    <property type="evidence" value="ECO:0007669"/>
    <property type="project" value="UniProtKB-ARBA"/>
</dbReference>
<organism evidence="4 5">
    <name type="scientific">Bradymonas sediminis</name>
    <dbReference type="NCBI Taxonomy" id="1548548"/>
    <lineage>
        <taxon>Bacteria</taxon>
        <taxon>Deltaproteobacteria</taxon>
        <taxon>Bradymonadales</taxon>
        <taxon>Bradymonadaceae</taxon>
        <taxon>Bradymonas</taxon>
    </lineage>
</organism>
<reference evidence="4 5" key="1">
    <citation type="submission" date="2018-06" db="EMBL/GenBank/DDBJ databases">
        <title>Lujinxingia sediminis gen. nov. sp. nov., a new facultative anaerobic member of the class Deltaproteobacteria, and proposal of Lujinxingaceae fam. nov.</title>
        <authorList>
            <person name="Guo L.-Y."/>
            <person name="Li C.-M."/>
            <person name="Wang S."/>
            <person name="Du Z.-J."/>
        </authorList>
    </citation>
    <scope>NUCLEOTIDE SEQUENCE [LARGE SCALE GENOMIC DNA]</scope>
    <source>
        <strain evidence="4 5">FA350</strain>
    </source>
</reference>
<comment type="cofactor">
    <cofactor evidence="1">
        <name>FMN</name>
        <dbReference type="ChEBI" id="CHEBI:58210"/>
    </cofactor>
</comment>
<proteinExistence type="inferred from homology"/>
<dbReference type="Pfam" id="PF00724">
    <property type="entry name" value="Oxidored_FMN"/>
    <property type="match status" value="1"/>
</dbReference>
<dbReference type="SUPFAM" id="SSF51395">
    <property type="entry name" value="FMN-linked oxidoreductases"/>
    <property type="match status" value="1"/>
</dbReference>
<dbReference type="PANTHER" id="PTHR22893">
    <property type="entry name" value="NADH OXIDOREDUCTASE-RELATED"/>
    <property type="match status" value="1"/>
</dbReference>